<evidence type="ECO:0000256" key="18">
    <source>
        <dbReference type="PROSITE-ProRule" id="PRU00134"/>
    </source>
</evidence>
<evidence type="ECO:0000256" key="8">
    <source>
        <dbReference type="ARBA" id="ARBA00022723"/>
    </source>
</evidence>
<keyword evidence="10" id="KW-0418">Kinase</keyword>
<protein>
    <recommendedName>
        <fullName evidence="16">phytol kinase</fullName>
        <ecNumber evidence="16">2.7.1.182</ecNumber>
    </recommendedName>
</protein>
<keyword evidence="5" id="KW-0934">Plastid</keyword>
<comment type="subcellular location">
    <subcellularLocation>
        <location evidence="1">Membrane</location>
        <topology evidence="1">Multi-pass membrane protein</topology>
    </subcellularLocation>
    <subcellularLocation>
        <location evidence="2">Plastid</location>
        <location evidence="2">Chloroplast</location>
    </subcellularLocation>
</comment>
<evidence type="ECO:0000256" key="15">
    <source>
        <dbReference type="ARBA" id="ARBA00024015"/>
    </source>
</evidence>
<keyword evidence="9 18" id="KW-0863">Zinc-finger</keyword>
<proteinExistence type="inferred from homology"/>
<organism evidence="20 21">
    <name type="scientific">Tetrapyrgos nigripes</name>
    <dbReference type="NCBI Taxonomy" id="182062"/>
    <lineage>
        <taxon>Eukaryota</taxon>
        <taxon>Fungi</taxon>
        <taxon>Dikarya</taxon>
        <taxon>Basidiomycota</taxon>
        <taxon>Agaricomycotina</taxon>
        <taxon>Agaricomycetes</taxon>
        <taxon>Agaricomycetidae</taxon>
        <taxon>Agaricales</taxon>
        <taxon>Marasmiineae</taxon>
        <taxon>Marasmiaceae</taxon>
        <taxon>Tetrapyrgos</taxon>
    </lineage>
</organism>
<dbReference type="EMBL" id="JAACJM010000152">
    <property type="protein sequence ID" value="KAF5342936.1"/>
    <property type="molecule type" value="Genomic_DNA"/>
</dbReference>
<comment type="catalytic activity">
    <reaction evidence="17">
        <text>phytol + CTP = phytyl phosphate + CDP + H(+)</text>
        <dbReference type="Rhea" id="RHEA:38055"/>
        <dbReference type="ChEBI" id="CHEBI:15378"/>
        <dbReference type="ChEBI" id="CHEBI:17327"/>
        <dbReference type="ChEBI" id="CHEBI:37563"/>
        <dbReference type="ChEBI" id="CHEBI:58069"/>
        <dbReference type="ChEBI" id="CHEBI:75483"/>
        <dbReference type="EC" id="2.7.1.182"/>
    </reaction>
</comment>
<evidence type="ECO:0000256" key="10">
    <source>
        <dbReference type="ARBA" id="ARBA00022777"/>
    </source>
</evidence>
<evidence type="ECO:0000256" key="7">
    <source>
        <dbReference type="ARBA" id="ARBA00022692"/>
    </source>
</evidence>
<evidence type="ECO:0000256" key="1">
    <source>
        <dbReference type="ARBA" id="ARBA00004141"/>
    </source>
</evidence>
<accession>A0A8H5CJH0</accession>
<evidence type="ECO:0000256" key="11">
    <source>
        <dbReference type="ARBA" id="ARBA00022833"/>
    </source>
</evidence>
<dbReference type="Gene3D" id="6.10.140.2220">
    <property type="match status" value="1"/>
</dbReference>
<dbReference type="SUPFAM" id="SSF144232">
    <property type="entry name" value="HIT/MYND zinc finger-like"/>
    <property type="match status" value="1"/>
</dbReference>
<dbReference type="Proteomes" id="UP000559256">
    <property type="component" value="Unassembled WGS sequence"/>
</dbReference>
<keyword evidence="6" id="KW-0808">Transferase</keyword>
<comment type="caution">
    <text evidence="20">The sequence shown here is derived from an EMBL/GenBank/DDBJ whole genome shotgun (WGS) entry which is preliminary data.</text>
</comment>
<gene>
    <name evidence="20" type="ORF">D9758_014958</name>
</gene>
<evidence type="ECO:0000256" key="5">
    <source>
        <dbReference type="ARBA" id="ARBA00022640"/>
    </source>
</evidence>
<evidence type="ECO:0000256" key="16">
    <source>
        <dbReference type="ARBA" id="ARBA00039024"/>
    </source>
</evidence>
<reference evidence="20 21" key="1">
    <citation type="journal article" date="2020" name="ISME J.">
        <title>Uncovering the hidden diversity of litter-decomposition mechanisms in mushroom-forming fungi.</title>
        <authorList>
            <person name="Floudas D."/>
            <person name="Bentzer J."/>
            <person name="Ahren D."/>
            <person name="Johansson T."/>
            <person name="Persson P."/>
            <person name="Tunlid A."/>
        </authorList>
    </citation>
    <scope>NUCLEOTIDE SEQUENCE [LARGE SCALE GENOMIC DNA]</scope>
    <source>
        <strain evidence="20 21">CBS 291.85</strain>
    </source>
</reference>
<dbReference type="GO" id="GO:0016020">
    <property type="term" value="C:membrane"/>
    <property type="evidence" value="ECO:0007669"/>
    <property type="project" value="UniProtKB-SubCell"/>
</dbReference>
<dbReference type="InterPro" id="IPR039606">
    <property type="entry name" value="Phytol/farnesol_kinase"/>
</dbReference>
<dbReference type="PROSITE" id="PS50865">
    <property type="entry name" value="ZF_MYND_2"/>
    <property type="match status" value="1"/>
</dbReference>
<evidence type="ECO:0000256" key="6">
    <source>
        <dbReference type="ARBA" id="ARBA00022679"/>
    </source>
</evidence>
<evidence type="ECO:0000256" key="4">
    <source>
        <dbReference type="ARBA" id="ARBA00022528"/>
    </source>
</evidence>
<evidence type="ECO:0000256" key="14">
    <source>
        <dbReference type="ARBA" id="ARBA00023136"/>
    </source>
</evidence>
<evidence type="ECO:0000256" key="12">
    <source>
        <dbReference type="ARBA" id="ARBA00022946"/>
    </source>
</evidence>
<dbReference type="Pfam" id="PF01753">
    <property type="entry name" value="zf-MYND"/>
    <property type="match status" value="1"/>
</dbReference>
<dbReference type="GO" id="GO:0010276">
    <property type="term" value="F:phytol kinase activity"/>
    <property type="evidence" value="ECO:0007669"/>
    <property type="project" value="UniProtKB-EC"/>
</dbReference>
<evidence type="ECO:0000259" key="19">
    <source>
        <dbReference type="PROSITE" id="PS50865"/>
    </source>
</evidence>
<keyword evidence="4" id="KW-0150">Chloroplast</keyword>
<evidence type="ECO:0000313" key="20">
    <source>
        <dbReference type="EMBL" id="KAF5342936.1"/>
    </source>
</evidence>
<feature type="domain" description="MYND-type" evidence="19">
    <location>
        <begin position="539"/>
        <end position="583"/>
    </location>
</feature>
<keyword evidence="13" id="KW-1133">Transmembrane helix</keyword>
<evidence type="ECO:0000256" key="2">
    <source>
        <dbReference type="ARBA" id="ARBA00004229"/>
    </source>
</evidence>
<keyword evidence="7" id="KW-0812">Transmembrane</keyword>
<dbReference type="GO" id="GO:0008270">
    <property type="term" value="F:zinc ion binding"/>
    <property type="evidence" value="ECO:0007669"/>
    <property type="project" value="UniProtKB-KW"/>
</dbReference>
<dbReference type="PANTHER" id="PTHR32523:SF8">
    <property type="entry name" value="DOLICHOL KINASE"/>
    <property type="match status" value="1"/>
</dbReference>
<name>A0A8H5CJH0_9AGAR</name>
<evidence type="ECO:0000256" key="13">
    <source>
        <dbReference type="ARBA" id="ARBA00022989"/>
    </source>
</evidence>
<keyword evidence="11" id="KW-0862">Zinc</keyword>
<sequence length="853" mass="97875">MSPSPSFIRETSNLRAHSHTSIVERITPGLRNNNLVLAPTQQVVRSYVRGMFLLCCLRLDQPCWAFVSIGHQDVLAHFLRYSHVKALHLPYKANVSPTRITVVKTVFAWSGHGTDTDPKLRCSRQGLSEFKHIVEEDAKKITSVQKALRLLRVTPPRFIDADEASLEVKNAMTALSAFAYFIHFPERQFVWSNAIDELRKHWVSSIWPWMEMLVQHVVFQAAQLETLPKTKEGLDLHEKITWVTPLFYVLIYTHPAGDAWNTKWDEHVAEIVSEHIGTFLLLWWCTIRLSHPSLPLHTICFRQLFWTFDRKFRHELIQYVIQHGAEGSLTWLVEFVAFSGHGHSSIECLEFALHVFSLCCEVDENVPTITSCGGIQVLTGLLRHLVVNSNKRCEKSEPLDILLLIASIKWVLMSLCDIFRLVGNQGVISALEGRLLLSMVEGSTFLGYEAQHANHEIWEWTKTVAASALVSTLVQYSLKKIVGRDQEIYSIFLESSNAAHADTEGTSHASRSWKELLDQSEEIRKRWQAYKREVSFCTNTECPRLPSDRGIIPRRCSRCKIAFYCSRKCQKQDWKLNNHRGVCDESAEWTKGACMPVEITDLERNFFSWLITDTVKMKREEFKARISSERFPNRQKNPPLFILNFREIPASAMFISASEYLALYAADPIQNPITREDCDTIAQLNKQGHSERQLFIPSKLKEITEEDLKEVRSMRGVIRVLKIKPPEAIDPDDPSTLADIKKVVTALSAMTCLMHYVKPVHIWQGALNDVKKNLATLIWPWTSLLLHHFVFDSTHTQPTQTLDSLDIRQKLVWIVPAFMSFGNDHPAGPTWRESWTKHVIRTIPESFPVIARL</sequence>
<dbReference type="AlphaFoldDB" id="A0A8H5CJH0"/>
<evidence type="ECO:0000313" key="21">
    <source>
        <dbReference type="Proteomes" id="UP000559256"/>
    </source>
</evidence>
<dbReference type="OrthoDB" id="3007465at2759"/>
<dbReference type="EC" id="2.7.1.182" evidence="16"/>
<keyword evidence="14" id="KW-0472">Membrane</keyword>
<evidence type="ECO:0000256" key="9">
    <source>
        <dbReference type="ARBA" id="ARBA00022771"/>
    </source>
</evidence>
<keyword evidence="8" id="KW-0479">Metal-binding</keyword>
<comment type="similarity">
    <text evidence="3">Belongs to the polyprenol kinase family.</text>
</comment>
<comment type="pathway">
    <text evidence="15">Cofactor biosynthesis; tocopherol biosynthesis.</text>
</comment>
<evidence type="ECO:0000256" key="3">
    <source>
        <dbReference type="ARBA" id="ARBA00010794"/>
    </source>
</evidence>
<evidence type="ECO:0000256" key="17">
    <source>
        <dbReference type="ARBA" id="ARBA00048889"/>
    </source>
</evidence>
<dbReference type="InterPro" id="IPR002893">
    <property type="entry name" value="Znf_MYND"/>
</dbReference>
<keyword evidence="12" id="KW-0809">Transit peptide</keyword>
<keyword evidence="21" id="KW-1185">Reference proteome</keyword>
<dbReference type="PANTHER" id="PTHR32523">
    <property type="entry name" value="PHYTOL KINASE 1, CHLOROPLASTIC"/>
    <property type="match status" value="1"/>
</dbReference>